<evidence type="ECO:0000256" key="8">
    <source>
        <dbReference type="ARBA" id="ARBA00023098"/>
    </source>
</evidence>
<evidence type="ECO:0000256" key="11">
    <source>
        <dbReference type="ARBA" id="ARBA00030948"/>
    </source>
</evidence>
<reference evidence="13 14" key="1">
    <citation type="submission" date="2023-10" db="EMBL/GenBank/DDBJ databases">
        <title>Bacteria for the degradation of biodegradable plastic PBAT(Polybutylene adipate terephthalate).</title>
        <authorList>
            <person name="Weon H.-Y."/>
            <person name="Yeon J."/>
        </authorList>
    </citation>
    <scope>NUCLEOTIDE SEQUENCE [LARGE SCALE GENOMIC DNA]</scope>
    <source>
        <strain evidence="13 14">SBD 7-3</strain>
    </source>
</reference>
<evidence type="ECO:0000256" key="9">
    <source>
        <dbReference type="ARBA" id="ARBA00023136"/>
    </source>
</evidence>
<keyword evidence="3" id="KW-1003">Cell membrane</keyword>
<keyword evidence="10" id="KW-0143">Chaperone</keyword>
<evidence type="ECO:0000313" key="13">
    <source>
        <dbReference type="EMBL" id="WOB08249.1"/>
    </source>
</evidence>
<keyword evidence="9" id="KW-0472">Membrane</keyword>
<comment type="subcellular location">
    <subcellularLocation>
        <location evidence="1">Cell inner membrane</location>
        <topology evidence="1">Single-pass membrane protein</topology>
        <orientation evidence="1">Periplasmic side</orientation>
    </subcellularLocation>
</comment>
<evidence type="ECO:0000256" key="6">
    <source>
        <dbReference type="ARBA" id="ARBA00022963"/>
    </source>
</evidence>
<dbReference type="EMBL" id="CP136336">
    <property type="protein sequence ID" value="WOB08249.1"/>
    <property type="molecule type" value="Genomic_DNA"/>
</dbReference>
<dbReference type="SUPFAM" id="SSF158855">
    <property type="entry name" value="Lipase chaperone-like"/>
    <property type="match status" value="1"/>
</dbReference>
<sequence>MAAFSTPFWSAVTGVAVLAAGVAYLARPSDDAPTSAHSLSGLPDRSARLADVVLPPEADDTPALRATTTLPAASPFTVDHLGRLVVSARTLPVLESWLALVPRGQPLTPIEARLRAELPPLAAERAWPLLKSYAAYRDAEREMLCALKAQGTVAARELLDRTMALRRRHFDTVTVQELFGVQEARALYASEVARIFADKTLNEAQQAQRLMALRMSLPPEVAAQEFGGTEFSLAMERIAAQMREEGENDDEVVFRRKQFVEVEGAKSLVELEREQAETQRQAWELRHPAFVRQREALLAAHEFDSPERQALLDELLQQHFKGEQLTEARRLGLR</sequence>
<evidence type="ECO:0000313" key="14">
    <source>
        <dbReference type="Proteomes" id="UP001303946"/>
    </source>
</evidence>
<evidence type="ECO:0000256" key="5">
    <source>
        <dbReference type="ARBA" id="ARBA00022692"/>
    </source>
</evidence>
<dbReference type="RefSeq" id="WP_316700957.1">
    <property type="nucleotide sequence ID" value="NZ_CP136336.1"/>
</dbReference>
<organism evidence="13 14">
    <name type="scientific">Piscinibacter gummiphilus</name>
    <dbReference type="NCBI Taxonomy" id="946333"/>
    <lineage>
        <taxon>Bacteria</taxon>
        <taxon>Pseudomonadati</taxon>
        <taxon>Pseudomonadota</taxon>
        <taxon>Betaproteobacteria</taxon>
        <taxon>Burkholderiales</taxon>
        <taxon>Sphaerotilaceae</taxon>
        <taxon>Piscinibacter</taxon>
    </lineage>
</organism>
<comment type="similarity">
    <text evidence="2">Belongs to the lipase chaperone family.</text>
</comment>
<evidence type="ECO:0000256" key="12">
    <source>
        <dbReference type="ARBA" id="ARBA00031542"/>
    </source>
</evidence>
<dbReference type="Pfam" id="PF03280">
    <property type="entry name" value="Lipase_chap"/>
    <property type="match status" value="1"/>
</dbReference>
<evidence type="ECO:0000256" key="4">
    <source>
        <dbReference type="ARBA" id="ARBA00022519"/>
    </source>
</evidence>
<evidence type="ECO:0000256" key="10">
    <source>
        <dbReference type="ARBA" id="ARBA00023186"/>
    </source>
</evidence>
<name>A0ABZ0D0I3_9BURK</name>
<protein>
    <recommendedName>
        <fullName evidence="11">Lipase helper protein</fullName>
    </recommendedName>
    <alternativeName>
        <fullName evidence="12">Lipase modulator</fullName>
    </alternativeName>
</protein>
<keyword evidence="8" id="KW-0443">Lipid metabolism</keyword>
<accession>A0ABZ0D0I3</accession>
<proteinExistence type="inferred from homology"/>
<dbReference type="InterPro" id="IPR004961">
    <property type="entry name" value="Lipase_chaperone"/>
</dbReference>
<keyword evidence="4" id="KW-0997">Cell inner membrane</keyword>
<evidence type="ECO:0000256" key="7">
    <source>
        <dbReference type="ARBA" id="ARBA00022989"/>
    </source>
</evidence>
<evidence type="ECO:0000256" key="2">
    <source>
        <dbReference type="ARBA" id="ARBA00010358"/>
    </source>
</evidence>
<keyword evidence="7" id="KW-1133">Transmembrane helix</keyword>
<keyword evidence="5" id="KW-0812">Transmembrane</keyword>
<keyword evidence="14" id="KW-1185">Reference proteome</keyword>
<evidence type="ECO:0000256" key="3">
    <source>
        <dbReference type="ARBA" id="ARBA00022475"/>
    </source>
</evidence>
<gene>
    <name evidence="13" type="ORF">RXV79_25535</name>
</gene>
<keyword evidence="6" id="KW-0442">Lipid degradation</keyword>
<evidence type="ECO:0000256" key="1">
    <source>
        <dbReference type="ARBA" id="ARBA00004383"/>
    </source>
</evidence>
<dbReference type="Proteomes" id="UP001303946">
    <property type="component" value="Chromosome"/>
</dbReference>